<evidence type="ECO:0000259" key="8">
    <source>
        <dbReference type="SMART" id="SM00642"/>
    </source>
</evidence>
<evidence type="ECO:0000313" key="9">
    <source>
        <dbReference type="EMBL" id="MBJ7608313.1"/>
    </source>
</evidence>
<evidence type="ECO:0000256" key="1">
    <source>
        <dbReference type="ARBA" id="ARBA00011738"/>
    </source>
</evidence>
<feature type="domain" description="Glycosyl hydrolase family 13 catalytic" evidence="8">
    <location>
        <begin position="207"/>
        <end position="536"/>
    </location>
</feature>
<dbReference type="Pfam" id="PF11896">
    <property type="entry name" value="GlgE_dom_N_S"/>
    <property type="match status" value="1"/>
</dbReference>
<name>A0A934KK99_9BACT</name>
<dbReference type="InterPro" id="IPR026585">
    <property type="entry name" value="GlgE"/>
</dbReference>
<dbReference type="InterPro" id="IPR013783">
    <property type="entry name" value="Ig-like_fold"/>
</dbReference>
<organism evidence="9 10">
    <name type="scientific">Candidatus Amunia macphersoniae</name>
    <dbReference type="NCBI Taxonomy" id="3127014"/>
    <lineage>
        <taxon>Bacteria</taxon>
        <taxon>Bacillati</taxon>
        <taxon>Candidatus Dormiibacterota</taxon>
        <taxon>Candidatus Dormibacteria</taxon>
        <taxon>Candidatus Aeolococcales</taxon>
        <taxon>Candidatus Aeolococcaceae</taxon>
        <taxon>Candidatus Amunia</taxon>
    </lineage>
</organism>
<dbReference type="InterPro" id="IPR006047">
    <property type="entry name" value="GH13_cat_dom"/>
</dbReference>
<comment type="function">
    <text evidence="6">Maltosyltransferase that uses maltose 1-phosphate (M1P) as the sugar donor to elongate linear or branched alpha-(1-&gt;4)-glucans. Is involved in a branched alpha-glucan biosynthetic pathway from trehalose, together with TreS, Mak and GlgB.</text>
</comment>
<feature type="binding site" evidence="6">
    <location>
        <position position="318"/>
    </location>
    <ligand>
        <name>alpha-maltose 1-phosphate</name>
        <dbReference type="ChEBI" id="CHEBI:63576"/>
    </ligand>
</feature>
<keyword evidence="4 6" id="KW-0119">Carbohydrate metabolism</keyword>
<dbReference type="Pfam" id="PF21702">
    <property type="entry name" value="GLGE_C"/>
    <property type="match status" value="1"/>
</dbReference>
<dbReference type="PANTHER" id="PTHR47786">
    <property type="entry name" value="ALPHA-1,4-GLUCAN:MALTOSE-1-PHOSPHATE MALTOSYLTRANSFERASE"/>
    <property type="match status" value="1"/>
</dbReference>
<evidence type="ECO:0000256" key="3">
    <source>
        <dbReference type="ARBA" id="ARBA00022679"/>
    </source>
</evidence>
<dbReference type="EMBL" id="JAEKNN010000010">
    <property type="protein sequence ID" value="MBJ7608313.1"/>
    <property type="molecule type" value="Genomic_DNA"/>
</dbReference>
<dbReference type="AlphaFoldDB" id="A0A934KK99"/>
<gene>
    <name evidence="6" type="primary">glgE</name>
    <name evidence="9" type="ORF">JF887_02620</name>
</gene>
<feature type="region of interest" description="Disordered" evidence="7">
    <location>
        <begin position="256"/>
        <end position="283"/>
    </location>
</feature>
<evidence type="ECO:0000256" key="4">
    <source>
        <dbReference type="ARBA" id="ARBA00023277"/>
    </source>
</evidence>
<dbReference type="GO" id="GO:0004553">
    <property type="term" value="F:hydrolase activity, hydrolyzing O-glycosyl compounds"/>
    <property type="evidence" value="ECO:0007669"/>
    <property type="project" value="InterPro"/>
</dbReference>
<dbReference type="HAMAP" id="MF_02124">
    <property type="entry name" value="GlgE"/>
    <property type="match status" value="1"/>
</dbReference>
<comment type="caution">
    <text evidence="9">The sequence shown here is derived from an EMBL/GenBank/DDBJ whole genome shotgun (WGS) entry which is preliminary data.</text>
</comment>
<keyword evidence="2 6" id="KW-0328">Glycosyltransferase</keyword>
<evidence type="ECO:0000256" key="7">
    <source>
        <dbReference type="SAM" id="MobiDB-lite"/>
    </source>
</evidence>
<dbReference type="SUPFAM" id="SSF51445">
    <property type="entry name" value="(Trans)glycosidases"/>
    <property type="match status" value="1"/>
</dbReference>
<dbReference type="PANTHER" id="PTHR47786:SF2">
    <property type="entry name" value="GLYCOSYL HYDROLASE FAMILY 13 CATALYTIC DOMAIN-CONTAINING PROTEIN"/>
    <property type="match status" value="1"/>
</dbReference>
<dbReference type="InterPro" id="IPR017853">
    <property type="entry name" value="GH"/>
</dbReference>
<feature type="site" description="Transition state stabilizer" evidence="6">
    <location>
        <position position="476"/>
    </location>
</feature>
<dbReference type="Gene3D" id="1.20.58.80">
    <property type="entry name" value="Phosphotransferase system, lactose/cellobiose-type IIA subunit"/>
    <property type="match status" value="1"/>
</dbReference>
<feature type="binding site" evidence="6">
    <location>
        <position position="353"/>
    </location>
    <ligand>
        <name>alpha-maltose 1-phosphate</name>
        <dbReference type="ChEBI" id="CHEBI:63576"/>
    </ligand>
</feature>
<dbReference type="InterPro" id="IPR013780">
    <property type="entry name" value="Glyco_hydro_b"/>
</dbReference>
<dbReference type="GO" id="GO:0030979">
    <property type="term" value="P:alpha-glucan biosynthetic process"/>
    <property type="evidence" value="ECO:0007669"/>
    <property type="project" value="UniProtKB-UniRule"/>
</dbReference>
<feature type="binding site" evidence="6">
    <location>
        <position position="390"/>
    </location>
    <ligand>
        <name>alpha-maltose 1-phosphate</name>
        <dbReference type="ChEBI" id="CHEBI:63576"/>
    </ligand>
</feature>
<dbReference type="InterPro" id="IPR021828">
    <property type="entry name" value="GlgE_dom_N/S"/>
</dbReference>
<sequence length="660" mass="73201">MATAFPGRVVIEEVRPTVDCGRLPAKATAGLPVQVSATVIADGHDLLLAWVRHGRPGNGAMSPAAPPAGWRELPLRLDKNDRYGGSLVAPRPGPWSFGVVAVADDYGSWLRDLRIRFDAGQEVGLELEEGALMAERRAQRQSLSGSDVRALTALTGTLRSDRESGPRVAAAGQPAALTLMQRTVDRSAATVAGPFPLWVDRELGGFSAWYEFFPRSEGTKGRPGSFASAAARLPAIAAMGFDIVYLPPIHPIGQSHRKGANNSLHPGPDEPGSPWAIGASGGGHTAVHPDLGTLADFDAFVETTRAAGLELALDYALQCSPDHPWVTEHPQWFRHRPDGSIRYAENPPKRYQDIFPINFDTEDRAALWNALRDVLMFWIGHGVRVFRVDNPHTKPLPFWEWLIAQVHRRHPDVIFLAEAFTRPAVMMRLATVGFTQSYTYFTWRNTKAELVEYLTELSEPQSVACFRPNFWVNTPDILHETLQHGGPAAFRLRLVLASMLAPSWGMYSGYELYEAAPVRAGSEEYLDSEKYQLRSREWHDPRSLAPGVTLVNQIRKRHREAIALLSTLHVHQVSSEHMLCVSRMSEDGSDVLLVIVNLDPHQAHEATTWLDLAALGISADRPFAAHDELTDTTYWWRGPANYVRLDPVVQPAHILHLRKL</sequence>
<dbReference type="Gene3D" id="2.60.40.10">
    <property type="entry name" value="Immunoglobulins"/>
    <property type="match status" value="1"/>
</dbReference>
<dbReference type="GO" id="GO:0016758">
    <property type="term" value="F:hexosyltransferase activity"/>
    <property type="evidence" value="ECO:0007669"/>
    <property type="project" value="UniProtKB-UniRule"/>
</dbReference>
<accession>A0A934KK99</accession>
<dbReference type="InterPro" id="IPR049171">
    <property type="entry name" value="GLGE_C"/>
</dbReference>
<proteinExistence type="inferred from homology"/>
<feature type="active site" description="Nucleophile" evidence="6">
    <location>
        <position position="389"/>
    </location>
</feature>
<comment type="catalytic activity">
    <reaction evidence="5 6">
        <text>alpha-maltose 1-phosphate + [(1-&gt;4)-alpha-D-glucosyl](n) = [(1-&gt;4)-alpha-D-glucosyl](n+2) + phosphate</text>
        <dbReference type="Rhea" id="RHEA:42692"/>
        <dbReference type="Rhea" id="RHEA-COMP:9584"/>
        <dbReference type="Rhea" id="RHEA-COMP:10183"/>
        <dbReference type="ChEBI" id="CHEBI:15444"/>
        <dbReference type="ChEBI" id="CHEBI:43474"/>
        <dbReference type="ChEBI" id="CHEBI:63576"/>
        <dbReference type="EC" id="2.4.99.16"/>
    </reaction>
</comment>
<dbReference type="EC" id="2.4.99.16" evidence="6"/>
<dbReference type="Gene3D" id="2.60.40.1180">
    <property type="entry name" value="Golgi alpha-mannosidase II"/>
    <property type="match status" value="1"/>
</dbReference>
<dbReference type="Gene3D" id="3.20.20.80">
    <property type="entry name" value="Glycosidases"/>
    <property type="match status" value="1"/>
</dbReference>
<dbReference type="CDD" id="cd11344">
    <property type="entry name" value="AmyAc_GlgE_like"/>
    <property type="match status" value="1"/>
</dbReference>
<evidence type="ECO:0000256" key="2">
    <source>
        <dbReference type="ARBA" id="ARBA00022676"/>
    </source>
</evidence>
<comment type="subunit">
    <text evidence="1 6">Homodimer.</text>
</comment>
<comment type="similarity">
    <text evidence="6">Belongs to the glycosyl hydrolase 13 family. GlgE subfamily.</text>
</comment>
<feature type="binding site" evidence="6">
    <location>
        <position position="258"/>
    </location>
    <ligand>
        <name>alpha-maltose 1-phosphate</name>
        <dbReference type="ChEBI" id="CHEBI:63576"/>
    </ligand>
</feature>
<feature type="active site" description="Proton donor" evidence="6">
    <location>
        <position position="418"/>
    </location>
</feature>
<keyword evidence="3 6" id="KW-0808">Transferase</keyword>
<evidence type="ECO:0000256" key="5">
    <source>
        <dbReference type="ARBA" id="ARBA00048735"/>
    </source>
</evidence>
<protein>
    <recommendedName>
        <fullName evidence="6">Alpha-1,4-glucan:maltose-1-phosphate maltosyltransferase</fullName>
        <shortName evidence="6">GMPMT</shortName>
        <ecNumber evidence="6">2.4.99.16</ecNumber>
    </recommendedName>
    <alternativeName>
        <fullName evidence="6">(1-&gt;4)-alpha-D-glucan:maltose-1-phosphate alpha-D-maltosyltransferase</fullName>
    </alternativeName>
</protein>
<feature type="binding site" evidence="6">
    <location>
        <begin position="530"/>
        <end position="531"/>
    </location>
    <ligand>
        <name>alpha-maltose 1-phosphate</name>
        <dbReference type="ChEBI" id="CHEBI:63576"/>
    </ligand>
</feature>
<dbReference type="SMART" id="SM00642">
    <property type="entry name" value="Aamy"/>
    <property type="match status" value="1"/>
</dbReference>
<evidence type="ECO:0000256" key="6">
    <source>
        <dbReference type="HAMAP-Rule" id="MF_02124"/>
    </source>
</evidence>
<reference evidence="9 10" key="1">
    <citation type="submission" date="2020-10" db="EMBL/GenBank/DDBJ databases">
        <title>Ca. Dormibacterota MAGs.</title>
        <authorList>
            <person name="Montgomery K."/>
        </authorList>
    </citation>
    <scope>NUCLEOTIDE SEQUENCE [LARGE SCALE GENOMIC DNA]</scope>
    <source>
        <strain evidence="9">Mitchell_Peninsula_5</strain>
    </source>
</reference>
<evidence type="ECO:0000313" key="10">
    <source>
        <dbReference type="Proteomes" id="UP000614410"/>
    </source>
</evidence>
<dbReference type="Proteomes" id="UP000614410">
    <property type="component" value="Unassembled WGS sequence"/>
</dbReference>